<reference evidence="12" key="2">
    <citation type="submission" date="2020-06" db="EMBL/GenBank/DDBJ databases">
        <authorList>
            <person name="Sheffer M."/>
        </authorList>
    </citation>
    <scope>NUCLEOTIDE SEQUENCE</scope>
</reference>
<evidence type="ECO:0000259" key="8">
    <source>
        <dbReference type="PROSITE" id="PS50041"/>
    </source>
</evidence>
<evidence type="ECO:0000259" key="11">
    <source>
        <dbReference type="PROSITE" id="PS50835"/>
    </source>
</evidence>
<keyword evidence="12" id="KW-0675">Receptor</keyword>
<accession>A0A8T0E0U6</accession>
<dbReference type="PANTHER" id="PTHR47767">
    <property type="entry name" value="ADHESION G PROTEIN-COUPLED RECEPTOR G7"/>
    <property type="match status" value="1"/>
</dbReference>
<feature type="domain" description="Ig-like" evidence="11">
    <location>
        <begin position="855"/>
        <end position="949"/>
    </location>
</feature>
<feature type="transmembrane region" description="Helical" evidence="6">
    <location>
        <begin position="1546"/>
        <end position="1571"/>
    </location>
</feature>
<dbReference type="SUPFAM" id="SSF56436">
    <property type="entry name" value="C-type lectin-like"/>
    <property type="match status" value="3"/>
</dbReference>
<evidence type="ECO:0000259" key="9">
    <source>
        <dbReference type="PROSITE" id="PS50221"/>
    </source>
</evidence>
<evidence type="ECO:0000256" key="6">
    <source>
        <dbReference type="SAM" id="Phobius"/>
    </source>
</evidence>
<dbReference type="InterPro" id="IPR053066">
    <property type="entry name" value="ADGR_G7"/>
</dbReference>
<keyword evidence="2 6" id="KW-0812">Transmembrane</keyword>
<feature type="transmembrane region" description="Helical" evidence="6">
    <location>
        <begin position="1865"/>
        <end position="1884"/>
    </location>
</feature>
<feature type="domain" description="G-protein coupled receptors family 2 profile 2" evidence="10">
    <location>
        <begin position="1467"/>
        <end position="1601"/>
    </location>
</feature>
<dbReference type="GO" id="GO:0007166">
    <property type="term" value="P:cell surface receptor signaling pathway"/>
    <property type="evidence" value="ECO:0007669"/>
    <property type="project" value="InterPro"/>
</dbReference>
<dbReference type="GO" id="GO:0004930">
    <property type="term" value="F:G protein-coupled receptor activity"/>
    <property type="evidence" value="ECO:0007669"/>
    <property type="project" value="InterPro"/>
</dbReference>
<evidence type="ECO:0000256" key="4">
    <source>
        <dbReference type="ARBA" id="ARBA00023136"/>
    </source>
</evidence>
<dbReference type="InterPro" id="IPR017981">
    <property type="entry name" value="GPCR_2-like_7TM"/>
</dbReference>
<gene>
    <name evidence="12" type="ORF">HNY73_021885</name>
</gene>
<feature type="transmembrane region" description="Helical" evidence="6">
    <location>
        <begin position="1471"/>
        <end position="1487"/>
    </location>
</feature>
<feature type="transmembrane region" description="Helical" evidence="6">
    <location>
        <begin position="1499"/>
        <end position="1525"/>
    </location>
</feature>
<keyword evidence="4 6" id="KW-0472">Membrane</keyword>
<dbReference type="Gene3D" id="1.20.1070.10">
    <property type="entry name" value="Rhodopsin 7-helix transmembrane proteins"/>
    <property type="match status" value="1"/>
</dbReference>
<dbReference type="PROSITE" id="PS50041">
    <property type="entry name" value="C_TYPE_LECTIN_2"/>
    <property type="match status" value="2"/>
</dbReference>
<dbReference type="InterPro" id="IPR016186">
    <property type="entry name" value="C-type_lectin-like/link_sf"/>
</dbReference>
<feature type="chain" id="PRO_5035777258" evidence="7">
    <location>
        <begin position="26"/>
        <end position="1936"/>
    </location>
</feature>
<evidence type="ECO:0000256" key="7">
    <source>
        <dbReference type="SAM" id="SignalP"/>
    </source>
</evidence>
<dbReference type="InterPro" id="IPR057244">
    <property type="entry name" value="GAIN_B"/>
</dbReference>
<evidence type="ECO:0000259" key="10">
    <source>
        <dbReference type="PROSITE" id="PS50261"/>
    </source>
</evidence>
<dbReference type="InterPro" id="IPR000203">
    <property type="entry name" value="GPS"/>
</dbReference>
<feature type="signal peptide" evidence="7">
    <location>
        <begin position="1"/>
        <end position="25"/>
    </location>
</feature>
<dbReference type="Proteomes" id="UP000807504">
    <property type="component" value="Unassembled WGS sequence"/>
</dbReference>
<dbReference type="EMBL" id="JABXBU010002231">
    <property type="protein sequence ID" value="KAF8763737.1"/>
    <property type="molecule type" value="Genomic_DNA"/>
</dbReference>
<dbReference type="InterPro" id="IPR001304">
    <property type="entry name" value="C-type_lectin-like"/>
</dbReference>
<dbReference type="SMART" id="SM00303">
    <property type="entry name" value="GPS"/>
    <property type="match status" value="2"/>
</dbReference>
<dbReference type="PROSITE" id="PS50835">
    <property type="entry name" value="IG_LIKE"/>
    <property type="match status" value="2"/>
</dbReference>
<proteinExistence type="predicted"/>
<feature type="domain" description="C-type lectin" evidence="8">
    <location>
        <begin position="720"/>
        <end position="846"/>
    </location>
</feature>
<dbReference type="PANTHER" id="PTHR47767:SF1">
    <property type="entry name" value="ADHESION G PROTEIN-COUPLED RECEPTOR G7"/>
    <property type="match status" value="1"/>
</dbReference>
<evidence type="ECO:0000313" key="12">
    <source>
        <dbReference type="EMBL" id="KAF8763737.1"/>
    </source>
</evidence>
<sequence>MSSAKRSPSMIIPYLLCCLYVISDAVMPKCKDDFDKCQCHSSYTNDEIDGEKDPKNCLKLHSKTFTWFDAEAACKAEFSYLLYNYTNSSLIEDFRRKGVDLIWIGIRRISGFYVSIAEEKPYKESIKQWGKKWGEDEPFHDCVALHLSAGYLVTRPCATELEFVCQNNGFPVYPVAETLACPEDWFMFYQLPMASKKCIKPFKRSKAIDNSLETCSKYESNVAEDEVYYALYSNMSALGIADFEIDENSAECVTKLIGAVLGRSVISNLTCSDALFICEKDTGNVSATVRILPEYSDSLSSVNTSQGLLTCDVSIHGRNISGKENQLRFIWFQNGIPVPVDSHLHQLSFYADPTKVLSTPVIRQGTYRCGVMIEGLQDTYVSKDLNYFFSDVSTYILTLEGAASDLGYFDFSRIGFRKFRNKLNETMTTFTAGLPEFFPAFEWDYQKAWSNGNNATVQLLLYNKRNDSQYSTSRTEKELYQALRKHFLQRQPISGKSASFRLLLQSADVCFEEVVPSSKTSHNGILLWKDTVQTKSAVSEPMCLNDWKLVTRECRPSVTDGARWISFNYAKCTKYQPAVKDLEITCPNGFKELDRNLCYRVFKENHTLKEAKEMCQNRSSYLIDLKSLNNRRIISELEISSTYWFSEKTGYGRIEEKSYNLLDDKNSNFNCFITKRIKETPTYSFVDCNYNEKHSFVCIHQPLILLETQIFSKSWKKFAHQNSCYYIENSERTWEDASKSCQAFPVKSRLLKSIQYLEEYLFFKVLLQMLTPFLQGSSWWINLFQDKDSLKWLNSPEETVSFVDWEAHTDFMMSQSGGVLTFGSPSENSIRWSLRDLSTEEGFICEMQDCSDTRPTFVYIEDRTTKPTGEDVGIISKLSLHCVPSGWFVSGSISWFKDGVLIEDPLYEINMNRLTLSLKPTRNLMDILRFQGYYWCSVDQAYSFKQVFSPKVLFSFPGLHTFVLHMKSEVSEISNCSHSISLKLPYVDLLNKHLLEILPNGSVAVLRDASCTNSELHYYDHIYFSEELGGANEIRKIIENSFTYGNDVLLELLEQLQVNKEDISIRSTTKCLREKSYHNKCILNWPETPIGQSALPEEICVTADGDALERKCFGDFDVGAFWSPVEKDCSVVVHSDLTLNLQKLARTNITSDNILNSSLDMEILTATSKDLKSMDVQYVAQILRNMENIPDIKPQVLRSVVNTIDNVISAKISASDRRITLSNTSSRISSAMENIATNLQTDGQVVKEAGNNIAVCVMPFSSNITLIPTGGVLENWGSNVTTLFNDSDRDPYSHFETFEAAVLLPDNLLAQKQSSNLSNIPIIIRRNINFLKDIEVISPVIDVSVGHEPVYDVDPPLELFFKVPKISQKQKTEFFQCVFWDQRLNDNYGGWSYKGCYSSYVDSTHMRCFCNHLTSFAVILELKPGIEILKVHQTSLSIITYIGCSLSIFGLGVIIVTFISFRPNQPVSKGVPLTIVGIVLSINYDLYNSRHKYCWLSDNIFYLAVAAPILSMLALNFVIFALILYSNTCGRSTKYLRTNQNERQETIARAKAVFCVSILLGLTWIFGFLAVEGAKLIFQYLFAITTTLQGFFIFIFFVFRQKSTRDLWLNLVRTAPSPEISHITGGTEVTSRGLNHRSKYWWANIMNDELVHTDKQIRSIVSCPSEKSHHHTLTWPETLIGHSASPEEECFTENGQPLERKCLADFNTSEIWKWSTLGKGCASFSSAVTVSLRKLAKSNVTEENILNSSLIVEDITTHYENFSDTDVKYVARFLQNIASVPDIQPEVVISAIGNYPKCFKCVFWAADRKIWSDEGCYSKLINITRVHCFCDHLTSFAVIVDLKVGAETNDFHHEILSIMTYSGSCLSIFGLAMVFLTFIVFSAGFTGKGFYIAVAGPSLSMLAANFVIFVLILYSNTCGKSKKVLRSKPQREKGKN</sequence>
<dbReference type="PROSITE" id="PS50221">
    <property type="entry name" value="GAIN_B"/>
    <property type="match status" value="1"/>
</dbReference>
<reference evidence="12" key="1">
    <citation type="journal article" date="2020" name="bioRxiv">
        <title>Chromosome-level reference genome of the European wasp spider Argiope bruennichi: a resource for studies on range expansion and evolutionary adaptation.</title>
        <authorList>
            <person name="Sheffer M.M."/>
            <person name="Hoppe A."/>
            <person name="Krehenwinkel H."/>
            <person name="Uhl G."/>
            <person name="Kuss A.W."/>
            <person name="Jensen L."/>
            <person name="Jensen C."/>
            <person name="Gillespie R.G."/>
            <person name="Hoff K.J."/>
            <person name="Prost S."/>
        </authorList>
    </citation>
    <scope>NUCLEOTIDE SEQUENCE</scope>
</reference>
<evidence type="ECO:0000256" key="1">
    <source>
        <dbReference type="ARBA" id="ARBA00004141"/>
    </source>
</evidence>
<dbReference type="Pfam" id="PF00002">
    <property type="entry name" value="7tm_2"/>
    <property type="match status" value="1"/>
</dbReference>
<dbReference type="Gene3D" id="2.60.220.50">
    <property type="match status" value="2"/>
</dbReference>
<feature type="domain" description="GAIN-B" evidence="9">
    <location>
        <begin position="1262"/>
        <end position="1426"/>
    </location>
</feature>
<keyword evidence="3 6" id="KW-1133">Transmembrane helix</keyword>
<dbReference type="Gene3D" id="3.10.100.10">
    <property type="entry name" value="Mannose-Binding Protein A, subunit A"/>
    <property type="match status" value="3"/>
</dbReference>
<keyword evidence="7" id="KW-0732">Signal</keyword>
<evidence type="ECO:0000256" key="2">
    <source>
        <dbReference type="ARBA" id="ARBA00022692"/>
    </source>
</evidence>
<protein>
    <submittedName>
        <fullName evidence="12">Adhesion G-protein coupled receptor G2 like protein</fullName>
    </submittedName>
</protein>
<dbReference type="Pfam" id="PF00059">
    <property type="entry name" value="Lectin_C"/>
    <property type="match status" value="1"/>
</dbReference>
<dbReference type="InterPro" id="IPR046338">
    <property type="entry name" value="GAIN_dom_sf"/>
</dbReference>
<feature type="transmembrane region" description="Helical" evidence="6">
    <location>
        <begin position="1438"/>
        <end position="1459"/>
    </location>
</feature>
<organism evidence="12 13">
    <name type="scientific">Argiope bruennichi</name>
    <name type="common">Wasp spider</name>
    <name type="synonym">Aranea bruennichi</name>
    <dbReference type="NCBI Taxonomy" id="94029"/>
    <lineage>
        <taxon>Eukaryota</taxon>
        <taxon>Metazoa</taxon>
        <taxon>Ecdysozoa</taxon>
        <taxon>Arthropoda</taxon>
        <taxon>Chelicerata</taxon>
        <taxon>Arachnida</taxon>
        <taxon>Araneae</taxon>
        <taxon>Araneomorphae</taxon>
        <taxon>Entelegynae</taxon>
        <taxon>Araneoidea</taxon>
        <taxon>Araneidae</taxon>
        <taxon>Argiope</taxon>
    </lineage>
</organism>
<dbReference type="GO" id="GO:0016020">
    <property type="term" value="C:membrane"/>
    <property type="evidence" value="ECO:0007669"/>
    <property type="project" value="UniProtKB-SubCell"/>
</dbReference>
<feature type="transmembrane region" description="Helical" evidence="6">
    <location>
        <begin position="1577"/>
        <end position="1599"/>
    </location>
</feature>
<keyword evidence="5" id="KW-1015">Disulfide bond</keyword>
<dbReference type="SMART" id="SM00034">
    <property type="entry name" value="CLECT"/>
    <property type="match status" value="3"/>
</dbReference>
<feature type="transmembrane region" description="Helical" evidence="6">
    <location>
        <begin position="1890"/>
        <end position="1914"/>
    </location>
</feature>
<comment type="subcellular location">
    <subcellularLocation>
        <location evidence="1">Membrane</location>
        <topology evidence="1">Multi-pass membrane protein</topology>
    </subcellularLocation>
</comment>
<dbReference type="Pfam" id="PF01825">
    <property type="entry name" value="GPS"/>
    <property type="match status" value="2"/>
</dbReference>
<dbReference type="CDD" id="cd00037">
    <property type="entry name" value="CLECT"/>
    <property type="match status" value="2"/>
</dbReference>
<keyword evidence="13" id="KW-1185">Reference proteome</keyword>
<comment type="caution">
    <text evidence="12">The sequence shown here is derived from an EMBL/GenBank/DDBJ whole genome shotgun (WGS) entry which is preliminary data.</text>
</comment>
<dbReference type="PROSITE" id="PS50261">
    <property type="entry name" value="G_PROTEIN_RECEP_F2_4"/>
    <property type="match status" value="1"/>
</dbReference>
<name>A0A8T0E0U6_ARGBR</name>
<feature type="domain" description="C-type lectin" evidence="8">
    <location>
        <begin position="53"/>
        <end position="166"/>
    </location>
</feature>
<evidence type="ECO:0000313" key="13">
    <source>
        <dbReference type="Proteomes" id="UP000807504"/>
    </source>
</evidence>
<dbReference type="InterPro" id="IPR007110">
    <property type="entry name" value="Ig-like_dom"/>
</dbReference>
<dbReference type="InterPro" id="IPR016187">
    <property type="entry name" value="CTDL_fold"/>
</dbReference>
<evidence type="ECO:0000256" key="5">
    <source>
        <dbReference type="ARBA" id="ARBA00023157"/>
    </source>
</evidence>
<evidence type="ECO:0000256" key="3">
    <source>
        <dbReference type="ARBA" id="ARBA00022989"/>
    </source>
</evidence>
<dbReference type="InterPro" id="IPR000832">
    <property type="entry name" value="GPCR_2_secretin-like"/>
</dbReference>
<feature type="domain" description="Ig-like" evidence="11">
    <location>
        <begin position="293"/>
        <end position="386"/>
    </location>
</feature>